<organism evidence="2 3">
    <name type="scientific">Methylobacillus rhizosphaerae</name>
    <dbReference type="NCBI Taxonomy" id="551994"/>
    <lineage>
        <taxon>Bacteria</taxon>
        <taxon>Pseudomonadati</taxon>
        <taxon>Pseudomonadota</taxon>
        <taxon>Betaproteobacteria</taxon>
        <taxon>Nitrosomonadales</taxon>
        <taxon>Methylophilaceae</taxon>
        <taxon>Methylobacillus</taxon>
    </lineage>
</organism>
<gene>
    <name evidence="2" type="ORF">SAMN05192560_0674</name>
</gene>
<reference evidence="3" key="1">
    <citation type="submission" date="2017-06" db="EMBL/GenBank/DDBJ databases">
        <authorList>
            <person name="Varghese N."/>
            <person name="Submissions S."/>
        </authorList>
    </citation>
    <scope>NUCLEOTIDE SEQUENCE [LARGE SCALE GENOMIC DNA]</scope>
    <source>
        <strain evidence="3">Ca-68</strain>
    </source>
</reference>
<evidence type="ECO:0000313" key="3">
    <source>
        <dbReference type="Proteomes" id="UP000198305"/>
    </source>
</evidence>
<accession>A0A238YJW1</accession>
<dbReference type="RefSeq" id="WP_089374814.1">
    <property type="nucleotide sequence ID" value="NZ_FZOA01000002.1"/>
</dbReference>
<keyword evidence="1" id="KW-0732">Signal</keyword>
<dbReference type="OrthoDB" id="8797260at2"/>
<evidence type="ECO:0008006" key="4">
    <source>
        <dbReference type="Google" id="ProtNLM"/>
    </source>
</evidence>
<name>A0A238YJW1_9PROT</name>
<proteinExistence type="predicted"/>
<dbReference type="Pfam" id="PF12266">
    <property type="entry name" value="DUF3613"/>
    <property type="match status" value="1"/>
</dbReference>
<keyword evidence="3" id="KW-1185">Reference proteome</keyword>
<dbReference type="Proteomes" id="UP000198305">
    <property type="component" value="Unassembled WGS sequence"/>
</dbReference>
<dbReference type="AlphaFoldDB" id="A0A238YJW1"/>
<protein>
    <recommendedName>
        <fullName evidence="4">DUF3613 domain-containing protein</fullName>
    </recommendedName>
</protein>
<feature type="chain" id="PRO_5012828104" description="DUF3613 domain-containing protein" evidence="1">
    <location>
        <begin position="23"/>
        <end position="104"/>
    </location>
</feature>
<evidence type="ECO:0000256" key="1">
    <source>
        <dbReference type="SAM" id="SignalP"/>
    </source>
</evidence>
<evidence type="ECO:0000313" key="2">
    <source>
        <dbReference type="EMBL" id="SNR71546.1"/>
    </source>
</evidence>
<dbReference type="InterPro" id="IPR022053">
    <property type="entry name" value="DUF3613"/>
</dbReference>
<sequence length="104" mass="11631">MKKNLMIGAFVIGLLGSSFAFANDLFNGQLAEQEQAIAPVPRGEDTSFRSTQEWLSLQREGTHASPNKQELSGPVLTNIHQRYVDGFKHPIPDKFERQKMTDGN</sequence>
<dbReference type="EMBL" id="FZOA01000002">
    <property type="protein sequence ID" value="SNR71546.1"/>
    <property type="molecule type" value="Genomic_DNA"/>
</dbReference>
<feature type="signal peptide" evidence="1">
    <location>
        <begin position="1"/>
        <end position="22"/>
    </location>
</feature>